<proteinExistence type="predicted"/>
<feature type="domain" description="BHLH" evidence="6">
    <location>
        <begin position="437"/>
        <end position="486"/>
    </location>
</feature>
<keyword evidence="4" id="KW-0539">Nucleus</keyword>
<reference evidence="7" key="1">
    <citation type="submission" date="2024-02" db="EMBL/GenBank/DDBJ databases">
        <authorList>
            <consortium name="ELIXIR-Norway"/>
            <consortium name="Elixir Norway"/>
        </authorList>
    </citation>
    <scope>NUCLEOTIDE SEQUENCE</scope>
</reference>
<dbReference type="InterPro" id="IPR018225">
    <property type="entry name" value="Transaldolase_AS"/>
</dbReference>
<dbReference type="InterPro" id="IPR036638">
    <property type="entry name" value="HLH_DNA-bd_sf"/>
</dbReference>
<dbReference type="Pfam" id="PF00010">
    <property type="entry name" value="HLH"/>
    <property type="match status" value="1"/>
</dbReference>
<evidence type="ECO:0000256" key="4">
    <source>
        <dbReference type="ARBA" id="ARBA00023242"/>
    </source>
</evidence>
<dbReference type="Proteomes" id="UP001497444">
    <property type="component" value="Chromosome 4"/>
</dbReference>
<dbReference type="InterPro" id="IPR025610">
    <property type="entry name" value="MYC/MYB_N"/>
</dbReference>
<feature type="region of interest" description="Disordered" evidence="5">
    <location>
        <begin position="497"/>
        <end position="519"/>
    </location>
</feature>
<gene>
    <name evidence="7" type="ORF">CSSPJE1EN1_LOCUS17145</name>
</gene>
<evidence type="ECO:0000259" key="6">
    <source>
        <dbReference type="PROSITE" id="PS50888"/>
    </source>
</evidence>
<keyword evidence="8" id="KW-1185">Reference proteome</keyword>
<dbReference type="SMART" id="SM00353">
    <property type="entry name" value="HLH"/>
    <property type="match status" value="1"/>
</dbReference>
<dbReference type="InterPro" id="IPR054502">
    <property type="entry name" value="bHLH-TF_ACT-like_plant"/>
</dbReference>
<comment type="subcellular location">
    <subcellularLocation>
        <location evidence="1">Nucleus</location>
    </subcellularLocation>
</comment>
<sequence>MTGHRLSPALPLCGDEDMMMLEAFIGTGDYSSSPLPGTSNSVQTQGGDLAGNGETALQRMLQHLVDERPENWTYVIFWQLSSTPSGDMLVWGDGYFKGREEDLLENEQSQRGCREEDQQLRRKILGELQALVGSSEDDAAASSGLDYVTDTEWFYLVSMSYSFAWGHGIPGRALSTGQHVWLIEANKASNQICTRAHLAMNDLLLLQTILCVPTGTGVVELGSTDLIAENLHVVHNIKTLFDESAWGFNDVAALSMQVNWNPDFLQPSSSNANMTVTNGSTSNPSLISTASVPLERPSSASRIERPQINLLTSYGYTEQKDVQEVTEISKPFEPKQSMTLIQPVLEEKVPTIHTRGHDMKILAEKPSPVLKSQQQQPIEIKGPPTHNVFGRSSIDQSELDCIESESEVTFKDSVECSLSIGPRPPRKRGRKPANDREEPLNHVQAERQRREKLNQRFYALRAVVPNVSKMDKASLLGDAITYIQELQQKLQESESQIEELQSRCASDSSNKPGHDRTPVPIITTTTSNFTKEEFHPNSERSAKGAAAPLLRELLVEEKPTLNVHIMGQEAMIRLNCLKHIYTIADVILALQDLRLEIKHSNTSTVDNTMLHIVIVKMKLAELLTKEQLLVSLESALQTRGMVKQRQAFQLAGD</sequence>
<feature type="compositionally biased region" description="Polar residues" evidence="5">
    <location>
        <begin position="282"/>
        <end position="291"/>
    </location>
</feature>
<dbReference type="PROSITE" id="PS01054">
    <property type="entry name" value="TRANSALDOLASE_1"/>
    <property type="match status" value="1"/>
</dbReference>
<evidence type="ECO:0000256" key="2">
    <source>
        <dbReference type="ARBA" id="ARBA00023015"/>
    </source>
</evidence>
<evidence type="ECO:0000313" key="7">
    <source>
        <dbReference type="EMBL" id="CAK9271667.1"/>
    </source>
</evidence>
<feature type="region of interest" description="Disordered" evidence="5">
    <location>
        <begin position="416"/>
        <end position="448"/>
    </location>
</feature>
<keyword evidence="2" id="KW-0805">Transcription regulation</keyword>
<dbReference type="Gene3D" id="4.10.280.10">
    <property type="entry name" value="Helix-loop-helix DNA-binding domain"/>
    <property type="match status" value="1"/>
</dbReference>
<evidence type="ECO:0000256" key="3">
    <source>
        <dbReference type="ARBA" id="ARBA00023163"/>
    </source>
</evidence>
<dbReference type="InterPro" id="IPR045084">
    <property type="entry name" value="AIB/MYC-like"/>
</dbReference>
<dbReference type="Pfam" id="PF22754">
    <property type="entry name" value="bHLH-TF_ACT-like_plant"/>
    <property type="match status" value="1"/>
</dbReference>
<dbReference type="PROSITE" id="PS50888">
    <property type="entry name" value="BHLH"/>
    <property type="match status" value="1"/>
</dbReference>
<evidence type="ECO:0000313" key="8">
    <source>
        <dbReference type="Proteomes" id="UP001497444"/>
    </source>
</evidence>
<dbReference type="InterPro" id="IPR011598">
    <property type="entry name" value="bHLH_dom"/>
</dbReference>
<evidence type="ECO:0000256" key="5">
    <source>
        <dbReference type="SAM" id="MobiDB-lite"/>
    </source>
</evidence>
<protein>
    <recommendedName>
        <fullName evidence="6">BHLH domain-containing protein</fullName>
    </recommendedName>
</protein>
<feature type="region of interest" description="Disordered" evidence="5">
    <location>
        <begin position="282"/>
        <end position="301"/>
    </location>
</feature>
<dbReference type="SUPFAM" id="SSF47459">
    <property type="entry name" value="HLH, helix-loop-helix DNA-binding domain"/>
    <property type="match status" value="1"/>
</dbReference>
<dbReference type="PANTHER" id="PTHR11514:SF43">
    <property type="entry name" value="TRANSCRIPTION FACTOR MYC2"/>
    <property type="match status" value="1"/>
</dbReference>
<evidence type="ECO:0000256" key="1">
    <source>
        <dbReference type="ARBA" id="ARBA00004123"/>
    </source>
</evidence>
<feature type="compositionally biased region" description="Basic and acidic residues" evidence="5">
    <location>
        <begin position="432"/>
        <end position="448"/>
    </location>
</feature>
<dbReference type="CDD" id="cd11449">
    <property type="entry name" value="bHLH_AtAIB_like"/>
    <property type="match status" value="1"/>
</dbReference>
<organism evidence="7 8">
    <name type="scientific">Sphagnum jensenii</name>
    <dbReference type="NCBI Taxonomy" id="128206"/>
    <lineage>
        <taxon>Eukaryota</taxon>
        <taxon>Viridiplantae</taxon>
        <taxon>Streptophyta</taxon>
        <taxon>Embryophyta</taxon>
        <taxon>Bryophyta</taxon>
        <taxon>Sphagnophytina</taxon>
        <taxon>Sphagnopsida</taxon>
        <taxon>Sphagnales</taxon>
        <taxon>Sphagnaceae</taxon>
        <taxon>Sphagnum</taxon>
    </lineage>
</organism>
<name>A0ABP0WZ23_9BRYO</name>
<dbReference type="Pfam" id="PF14215">
    <property type="entry name" value="bHLH-MYC_N"/>
    <property type="match status" value="1"/>
</dbReference>
<dbReference type="EMBL" id="OZ020099">
    <property type="protein sequence ID" value="CAK9271667.1"/>
    <property type="molecule type" value="Genomic_DNA"/>
</dbReference>
<keyword evidence="3" id="KW-0804">Transcription</keyword>
<accession>A0ABP0WZ23</accession>
<dbReference type="PANTHER" id="PTHR11514">
    <property type="entry name" value="MYC"/>
    <property type="match status" value="1"/>
</dbReference>